<dbReference type="PANTHER" id="PTHR24273:SF32">
    <property type="entry name" value="HYALIN"/>
    <property type="match status" value="1"/>
</dbReference>
<feature type="domain" description="HYR" evidence="3">
    <location>
        <begin position="2196"/>
        <end position="2281"/>
    </location>
</feature>
<dbReference type="InterPro" id="IPR013783">
    <property type="entry name" value="Ig-like_fold"/>
</dbReference>
<keyword evidence="1" id="KW-0677">Repeat</keyword>
<feature type="domain" description="HYR" evidence="3">
    <location>
        <begin position="2607"/>
        <end position="2689"/>
    </location>
</feature>
<feature type="domain" description="HYR" evidence="3">
    <location>
        <begin position="2445"/>
        <end position="2526"/>
    </location>
</feature>
<evidence type="ECO:0000259" key="3">
    <source>
        <dbReference type="PROSITE" id="PS50825"/>
    </source>
</evidence>
<reference evidence="4 5" key="1">
    <citation type="submission" date="2023-09" db="EMBL/GenBank/DDBJ databases">
        <authorList>
            <person name="Rey-Velasco X."/>
        </authorList>
    </citation>
    <scope>NUCLEOTIDE SEQUENCE [LARGE SCALE GENOMIC DNA]</scope>
    <source>
        <strain evidence="4 5">F363</strain>
    </source>
</reference>
<dbReference type="InterPro" id="IPR003410">
    <property type="entry name" value="HYR_dom"/>
</dbReference>
<feature type="domain" description="HYR" evidence="3">
    <location>
        <begin position="2690"/>
        <end position="2771"/>
    </location>
</feature>
<feature type="domain" description="HYR" evidence="3">
    <location>
        <begin position="3262"/>
        <end position="3341"/>
    </location>
</feature>
<sequence length="4182" mass="436754">MEKNYYCRISAKLFTCLFLLLLSFAGGTNLQAQVRKSFTQRTSSYTPTRKIYNIHGDFAMIGNTNMTLQYYDEDRNNSNNGMVLVDRDNDPRTDNSSRAELKFSSENDANQECSHIVYAGLYWTGRTKNNIDNYNNDDIINTNRQAVKFKIPNGSYQEVTANSSDILFPGDDNMYVAYAEVTDYVRAGGTGDYWVANMALSEGNGGATGYYGGWGMVVIYENSKMDLRDITVFDGYAYVEGNAVRDYEIPISGFNTAQNGDVNMKLGLMAGEGDRGISGDYFQIQKNSDGNWLSLRHDNNSYNNFFNSSIETGASRNPNLVNNTGLDISMFNVPNENNQVIANNQSSTKFRYGSTQDTYVIFNMVMSVDAYAPNIEGVSSVEQINNQSVSTPYSGLPGDEITYKVEIRNKGNEPIENARLVIPVAYNLDYLNNSAEKNIYYSPSPSPNNVTYDPSLGATGSVVWEIGTLPVAENNNTVLADITLSFRITEDCTILKNSSCGDGYNIIFNGNLSGKGQITGIDVNNKDLIQGYRDNGSCDGEPITTPLSVAIDATQYIAEHCGDTPDESVFVYCNRENGIPITDINSAFPQGSRFYNEFPLTSASVEYNINNPFPNVSAEYYAVLPGAQNCYIPFQIEVNSVTSVPETENIEYCLNAEAEPLTARPTNPEYQLYYYSSENAVPQQSITPNTSEAGIFTYYVAEGASNSCISPNKAAITVNVIANPEASVEQQSTCEDPFGVIAVENASAGITYALLNENGSATNYEYQNGYFRNVAPGTYQVEASNIECKPVSASLTIEENEGLPEAPVISVSQQTNCETATGTIAVANIENGLSYILLDAEGEATGISLENGNFNNVAPGTYSVKVSNETCEAISGTVTIEAQPETPAAPVVAEITQPTCAVATGSFTLNTAEGFTYSIDGNNFQLNGTFNGLAAGTYSVIAKNEDGCISEATSVTIETQPETPAAPVVAETVQPTCALATGSFTLNTAEGFTYSIDGNNFQSNGTFNGLAAGTYSVTAKNEDGCISEATSVTIEAQPETPAAPVVAETTQPTCDLATGTFTVNTAEGFTYSIDGNTFQSNGTFSGLIAGTYSVIAKNEDGCISEATSVIIEAQPETPAAPVVAETTQPTCDVATGAFTLNTAEGFTYSIDGNNFQSNGTFSGLAAGTYSVIAKNEDGCVSEATSVTIEAQPKTPAAPVVAETVQPTCSVATGSFSINISEGFTYSIDGNNFQNNGTFSGLAAGTYSVIAKNEDGCISEATSVIIESQPETPAAPVVAEITQPTCAVATGSFTLNTAEGFTYSIDGNSFQSNGTFSGLAAGTYTVIAKNEDGCVSEAISVTIESQPETPAAPVVAEITQPTCAVATGSLSLNAVAGFTYSIDGNSFQANGTFNGLTAGTYTVIAKNEDGCISETTVVTIEAQPETPAAPVVAEITQPTCTVATGSFSINTAEGLSYSIDGNNFQLAGNFSGLAAGTYSVIAKNEDGCISEATSVTIEAQPETPAAPVVAEIIQPTCNLATGSFSINTAEGSTYSIDGNNFQSNATFSGLAAGTYSVIAKNEDGCISETTVVTIEAQPETPAAPVIAEVTQPTCDIATGAFSINTVEGFTYSIDGNNFQSNGTFSGFAAGTYSVIAKNEDGCTSEATSVTIESQPETPAAPVVAETVQPTCDLATGAFTLNTTEGFTYSIDGNNFQSNGTFSGLAAGTYSVIAKNEDGCISEATSVTIENQPETPAAPVVAETVQPTCDLATGAFTVNTVEGFTYSIDGQNFQSNGTFSGLAAGTYTITAKNEDGCISEATSVTIEAQPETPAAPVVAETTQPTCDVATGAFTLNTTEGFTYSIDGNNFQSNGTFSGLAAGTYSVIAKNEDGCISEATSVTIESQPETPAAPVVAETVQPTCALATGSFTLNTAEGFTYSIDGNNFQSNGTFSGLAAGTYSIIAKNVDGCISEATAITIEAQPETPAAPVVGEIVQPTCELATGAFSINTVEGFTYSIDGNNFQSNATFSGLIGGTYSVIAKNEDGCTSEATSVTIEAQPETPAAPVVAEITQPTCAVATGSFSINTVEGFTYSIDGNNFQSNATFSGLIAGTYTITAKNEDGCVSEATSVTIESQPETPAQPEIISISSTLCGKSNGELQIAIENGLTYTLANSEEEFTHSNGIFAALPSGTYQLTVSNGDGDCQEVVNITIPSEDDNIDPTIITCAPDMVEIAADNGSCEASNIDLGLPTATDNCTAEAELIVTNDAPEVFEKGQTIVTWTVTDAAGNFATCTQTVNVIDTQAPEIEEMDDIIVSTDENICGATVSYETPSATDNCEIESVTLTEGLASGEEFPTGTTTVTYTATDNNGNTATTTFTVTVEDNEDPVIACQDNIIVSTEENESFAVVDFEDATATDNCSVTVEQTAGPASGSQFPVGTTTITYTATDGSGNTAQCSFTVTVEDEEAPELTCPSDIAENADADICGAVVTFETPQAIDNGGNVSVEQIAGPVSGEVFPVGVTTVTFTVTDEAGNTAVCSFTVTITDDQAPVIEEMDDIVVDTDENICGAIVSYETPSATDNCGIDSIELTEGLASGEEFPTGTTTVTYTATDNNGNTATTTFTVTVEDNEDPVIVCQDNIIVSTEEGQSYAVVDFEDATANDNCSVTVEQTAGPASGSQFPVGTTTITYTATDGAGNTAECSFTITVEDEEAPELTCPSDIAENADADICGAVVTFETPQAIDNGGNVSVEQTEGPASGEVFPVGTTTVTFTVTDEAGNTAVCSFSVTITDDQAPVIEEMDDILVSTDENICGAIVSYETPSATDNCEIDSIELTEGLASGEEFPTGTTTITYTATDNSGNNATTSFTVTVEDNEDPVIVCQDNIIVSTEENESYAIVDFEDATATDNCSVTVEQTAGPASGSQFPVGTTTITYTATDGAGNTAECSFTVTVEDEEAPELTCPSDISQSADADICGAVVEFETPSAVDNGGSVSVEQTAGPASGEVFPVGVTTVTFTVTDEAGNTAVCSFTVTITDDQAPVIEEMDNIVVPTDENSCGAIVNYESPSATDNCEIENVTLTEGLASGEEFPTGTTTVTYTATDNNGNTATTTFSVTVEDNEDPVIACQDNIIVSTEENESYAIVDFEDATATDNCSVTVEQTAGPASGSQFPVGTTTITYTATDGSGNTAECSFTVTVEDEEAPELTCPSDIAENADADICGAVVTFETPEAVDNGGSVSVEQTAGPASGEVFPVGVTTVTFTVTDEAGNTAVCSFSVTITDDQAPVIEKMENIIVSTDENSCGAIVNYESPSATDNCGIDSIELTEGLASGEEFPTGTTTVTYTATDNAGNTATTTFTVTVEDNEDPVIVCQDNITVSTEENESYAIVDFEDATATDNCSVTVEQTAGPASGSQFPVGTTTITYTATDGSGNTAQCSFTVTVEDEEVPELTCPSDIEQSADADICGAVVEFEMPSAVDNGGTVSVEQTAGPASGEIFPVGVTTVEFTVTDEAGNTAVCSFTVTITDDQAPEIEEMDDIVVDTDADNCGAIVNYEAPSATDNCGIESIELTEGLAPGSEFPTGTTTVTYTATDNNGNTATTTFTVTVEDNEAPVIVCQDNITVSTEENESFAVVDFEDATATDNCEVTVEQTAGPASGSQFPVGTTTITYTATDGAGNTAQCSFTVTVEDEEAPELTCPSDIEQSADADICGAVVTFQTPQAVDNGGTVSVEQTAGPASGEIFPVGVTTVEFTVTDEAGNTAVCSFSVTITDDQAPVIEEMDDIVVSTDENSCGAIVSYETPSATDNCGIESIELTEGLASGEEFPTGRTTVTYTATDNAGNTATTTFSVTVEDNEDPVIVCQNNIIVSTEENESFAVVDFEDATATDNCSVTVEQTAGPASGSQFPAGTTIITYTATDGSGNTAQCSFTVTVEEEPDTTPPAPEAPIVTTIEATCAEPGIILVDVVEGLTYSIDGENYQTSGTFNEVAPGTYNVTARDEFGQISEATTVNIAEPVAAVIETTTVDLCIEDSMFDLFELLLGDYDPSGTWIDTENTGALDQGIIDPAQLQVGSYTFEYQTEGDCSSTTEVTVSINDDCVVLPCSIGDVRNSITKAVTPNNDGINDTFSIDFANECGFVYDVKIFNRWGAKVYEAKDYQNNWDGFATNSFTSSNQLPAGTYFYILEIRNSEFEPIQGYIYLGTK</sequence>
<feature type="domain" description="HYR" evidence="3">
    <location>
        <begin position="3097"/>
        <end position="3179"/>
    </location>
</feature>
<dbReference type="PANTHER" id="PTHR24273">
    <property type="entry name" value="FI04643P-RELATED"/>
    <property type="match status" value="1"/>
</dbReference>
<feature type="domain" description="HYR" evidence="3">
    <location>
        <begin position="3587"/>
        <end position="3669"/>
    </location>
</feature>
<feature type="chain" id="PRO_5046196252" evidence="2">
    <location>
        <begin position="33"/>
        <end position="4182"/>
    </location>
</feature>
<dbReference type="RefSeq" id="WP_311536000.1">
    <property type="nucleotide sequence ID" value="NZ_JAVRHQ010000025.1"/>
</dbReference>
<gene>
    <name evidence="4" type="ORF">RM553_16215</name>
</gene>
<feature type="domain" description="HYR" evidence="3">
    <location>
        <begin position="2527"/>
        <end position="2606"/>
    </location>
</feature>
<feature type="domain" description="HYR" evidence="3">
    <location>
        <begin position="3507"/>
        <end position="3586"/>
    </location>
</feature>
<feature type="domain" description="HYR" evidence="3">
    <location>
        <begin position="2282"/>
        <end position="2361"/>
    </location>
</feature>
<keyword evidence="2" id="KW-0732">Signal</keyword>
<feature type="domain" description="HYR" evidence="3">
    <location>
        <begin position="2852"/>
        <end position="2934"/>
    </location>
</feature>
<dbReference type="EMBL" id="JAVRHQ010000025">
    <property type="protein sequence ID" value="MDT0644384.1"/>
    <property type="molecule type" value="Genomic_DNA"/>
</dbReference>
<dbReference type="Pfam" id="PF02494">
    <property type="entry name" value="HYR"/>
    <property type="match status" value="21"/>
</dbReference>
<evidence type="ECO:0000256" key="2">
    <source>
        <dbReference type="SAM" id="SignalP"/>
    </source>
</evidence>
<name>A0ABU3CDH9_9FLAO</name>
<evidence type="ECO:0000313" key="5">
    <source>
        <dbReference type="Proteomes" id="UP001262889"/>
    </source>
</evidence>
<evidence type="ECO:0000256" key="1">
    <source>
        <dbReference type="ARBA" id="ARBA00022737"/>
    </source>
</evidence>
<feature type="domain" description="HYR" evidence="3">
    <location>
        <begin position="3342"/>
        <end position="3424"/>
    </location>
</feature>
<feature type="domain" description="HYR" evidence="3">
    <location>
        <begin position="2935"/>
        <end position="3016"/>
    </location>
</feature>
<dbReference type="PROSITE" id="PS50825">
    <property type="entry name" value="HYR"/>
    <property type="match status" value="21"/>
</dbReference>
<feature type="domain" description="HYR" evidence="3">
    <location>
        <begin position="3180"/>
        <end position="3261"/>
    </location>
</feature>
<feature type="domain" description="HYR" evidence="3">
    <location>
        <begin position="3425"/>
        <end position="3506"/>
    </location>
</feature>
<keyword evidence="5" id="KW-1185">Reference proteome</keyword>
<dbReference type="Gene3D" id="2.60.40.10">
    <property type="entry name" value="Immunoglobulins"/>
    <property type="match status" value="14"/>
</dbReference>
<feature type="domain" description="HYR" evidence="3">
    <location>
        <begin position="2772"/>
        <end position="2851"/>
    </location>
</feature>
<comment type="caution">
    <text evidence="4">The sequence shown here is derived from an EMBL/GenBank/DDBJ whole genome shotgun (WGS) entry which is preliminary data.</text>
</comment>
<proteinExistence type="predicted"/>
<dbReference type="Pfam" id="PF13585">
    <property type="entry name" value="CHU_C"/>
    <property type="match status" value="1"/>
</dbReference>
<protein>
    <submittedName>
        <fullName evidence="4">HYR domain-containing protein</fullName>
    </submittedName>
</protein>
<feature type="domain" description="HYR" evidence="3">
    <location>
        <begin position="3670"/>
        <end position="3751"/>
    </location>
</feature>
<feature type="domain" description="HYR" evidence="3">
    <location>
        <begin position="3752"/>
        <end position="3831"/>
    </location>
</feature>
<feature type="domain" description="HYR" evidence="3">
    <location>
        <begin position="3017"/>
        <end position="3096"/>
    </location>
</feature>
<accession>A0ABU3CDH9</accession>
<organism evidence="4 5">
    <name type="scientific">Autumnicola tepida</name>
    <dbReference type="NCBI Taxonomy" id="3075595"/>
    <lineage>
        <taxon>Bacteria</taxon>
        <taxon>Pseudomonadati</taxon>
        <taxon>Bacteroidota</taxon>
        <taxon>Flavobacteriia</taxon>
        <taxon>Flavobacteriales</taxon>
        <taxon>Flavobacteriaceae</taxon>
        <taxon>Autumnicola</taxon>
    </lineage>
</organism>
<dbReference type="Proteomes" id="UP001262889">
    <property type="component" value="Unassembled WGS sequence"/>
</dbReference>
<evidence type="ECO:0000313" key="4">
    <source>
        <dbReference type="EMBL" id="MDT0644384.1"/>
    </source>
</evidence>
<feature type="domain" description="HYR" evidence="3">
    <location>
        <begin position="3832"/>
        <end position="3914"/>
    </location>
</feature>
<feature type="signal peptide" evidence="2">
    <location>
        <begin position="1"/>
        <end position="32"/>
    </location>
</feature>
<feature type="domain" description="HYR" evidence="3">
    <location>
        <begin position="2362"/>
        <end position="2444"/>
    </location>
</feature>
<dbReference type="NCBIfam" id="TIGR04131">
    <property type="entry name" value="Bac_Flav_CTERM"/>
    <property type="match status" value="1"/>
</dbReference>
<dbReference type="InterPro" id="IPR026341">
    <property type="entry name" value="T9SS_type_B"/>
</dbReference>